<gene>
    <name evidence="2" type="ORF">CJD38_06585</name>
</gene>
<keyword evidence="1" id="KW-0732">Signal</keyword>
<proteinExistence type="predicted"/>
<name>A0A2T5MIA3_9GAMM</name>
<evidence type="ECO:0008006" key="4">
    <source>
        <dbReference type="Google" id="ProtNLM"/>
    </source>
</evidence>
<accession>A0A2T5MIA3</accession>
<dbReference type="AlphaFoldDB" id="A0A2T5MIA3"/>
<dbReference type="RefSeq" id="WP_107939507.1">
    <property type="nucleotide sequence ID" value="NZ_QANS01000002.1"/>
</dbReference>
<evidence type="ECO:0000313" key="3">
    <source>
        <dbReference type="Proteomes" id="UP000244248"/>
    </source>
</evidence>
<organism evidence="2 3">
    <name type="scientific">Stenotrophobium rhamnosiphilum</name>
    <dbReference type="NCBI Taxonomy" id="2029166"/>
    <lineage>
        <taxon>Bacteria</taxon>
        <taxon>Pseudomonadati</taxon>
        <taxon>Pseudomonadota</taxon>
        <taxon>Gammaproteobacteria</taxon>
        <taxon>Nevskiales</taxon>
        <taxon>Nevskiaceae</taxon>
        <taxon>Stenotrophobium</taxon>
    </lineage>
</organism>
<sequence>MLKKILAVLLLVSALPASAAGDEVQRFYGYAYDQKSGKYLYTEVHEQRSNGDRWLGGTMKYFDAQGKQIGNKTLDFSKDNYIPLYHLVLNRDGFEEGISAITGDKVEIFKRSGSDKPVERKQVDRAAAMAADSGFHAYIRANFAELMAGKTIAFKLVAAGNLDAFKFRIKRIEDGSFESAPIVRFRVEPDSMLRFVIDPLELSYEAKTRKLLEYRGISNVHDSSGNPYVARIAYYSKPPADAPKTLPPLQ</sequence>
<evidence type="ECO:0000313" key="2">
    <source>
        <dbReference type="EMBL" id="PTU32313.1"/>
    </source>
</evidence>
<dbReference type="EMBL" id="QANS01000002">
    <property type="protein sequence ID" value="PTU32313.1"/>
    <property type="molecule type" value="Genomic_DNA"/>
</dbReference>
<keyword evidence="3" id="KW-1185">Reference proteome</keyword>
<feature type="chain" id="PRO_5015537566" description="DUF3108 domain-containing protein" evidence="1">
    <location>
        <begin position="20"/>
        <end position="250"/>
    </location>
</feature>
<evidence type="ECO:0000256" key="1">
    <source>
        <dbReference type="SAM" id="SignalP"/>
    </source>
</evidence>
<comment type="caution">
    <text evidence="2">The sequence shown here is derived from an EMBL/GenBank/DDBJ whole genome shotgun (WGS) entry which is preliminary data.</text>
</comment>
<dbReference type="Proteomes" id="UP000244248">
    <property type="component" value="Unassembled WGS sequence"/>
</dbReference>
<reference evidence="2 3" key="1">
    <citation type="submission" date="2018-04" db="EMBL/GenBank/DDBJ databases">
        <title>Novel species isolated from glacier.</title>
        <authorList>
            <person name="Liu Q."/>
            <person name="Xin Y.-H."/>
        </authorList>
    </citation>
    <scope>NUCLEOTIDE SEQUENCE [LARGE SCALE GENOMIC DNA]</scope>
    <source>
        <strain evidence="2 3">GT1R17</strain>
    </source>
</reference>
<feature type="signal peptide" evidence="1">
    <location>
        <begin position="1"/>
        <end position="19"/>
    </location>
</feature>
<dbReference type="OrthoDB" id="1491713at2"/>
<protein>
    <recommendedName>
        <fullName evidence="4">DUF3108 domain-containing protein</fullName>
    </recommendedName>
</protein>